<proteinExistence type="inferred from homology"/>
<dbReference type="Gene3D" id="1.10.3720.10">
    <property type="entry name" value="MetI-like"/>
    <property type="match status" value="1"/>
</dbReference>
<keyword evidence="3" id="KW-1003">Cell membrane</keyword>
<accession>A0ABZ1P1S0</accession>
<dbReference type="PANTHER" id="PTHR43744">
    <property type="entry name" value="ABC TRANSPORTER PERMEASE PROTEIN MG189-RELATED-RELATED"/>
    <property type="match status" value="1"/>
</dbReference>
<dbReference type="RefSeq" id="WP_328345365.1">
    <property type="nucleotide sequence ID" value="NZ_CP107906.1"/>
</dbReference>
<evidence type="ECO:0000256" key="5">
    <source>
        <dbReference type="ARBA" id="ARBA00022989"/>
    </source>
</evidence>
<evidence type="ECO:0000256" key="6">
    <source>
        <dbReference type="ARBA" id="ARBA00023136"/>
    </source>
</evidence>
<dbReference type="SUPFAM" id="SSF161098">
    <property type="entry name" value="MetI-like"/>
    <property type="match status" value="1"/>
</dbReference>
<evidence type="ECO:0000259" key="9">
    <source>
        <dbReference type="PROSITE" id="PS50928"/>
    </source>
</evidence>
<keyword evidence="4 7" id="KW-0812">Transmembrane</keyword>
<keyword evidence="2 7" id="KW-0813">Transport</keyword>
<evidence type="ECO:0000256" key="8">
    <source>
        <dbReference type="SAM" id="MobiDB-lite"/>
    </source>
</evidence>
<evidence type="ECO:0000256" key="3">
    <source>
        <dbReference type="ARBA" id="ARBA00022475"/>
    </source>
</evidence>
<keyword evidence="11" id="KW-1185">Reference proteome</keyword>
<feature type="transmembrane region" description="Helical" evidence="7">
    <location>
        <begin position="65"/>
        <end position="83"/>
    </location>
</feature>
<name>A0ABZ1P1S0_STRVL</name>
<feature type="domain" description="ABC transmembrane type-1" evidence="9">
    <location>
        <begin position="98"/>
        <end position="298"/>
    </location>
</feature>
<dbReference type="InterPro" id="IPR035906">
    <property type="entry name" value="MetI-like_sf"/>
</dbReference>
<dbReference type="EMBL" id="CP107906">
    <property type="protein sequence ID" value="WUG97973.1"/>
    <property type="molecule type" value="Genomic_DNA"/>
</dbReference>
<evidence type="ECO:0000256" key="4">
    <source>
        <dbReference type="ARBA" id="ARBA00022692"/>
    </source>
</evidence>
<keyword evidence="5 7" id="KW-1133">Transmembrane helix</keyword>
<feature type="transmembrane region" description="Helical" evidence="7">
    <location>
        <begin position="34"/>
        <end position="56"/>
    </location>
</feature>
<dbReference type="PANTHER" id="PTHR43744:SF12">
    <property type="entry name" value="ABC TRANSPORTER PERMEASE PROTEIN MG189-RELATED"/>
    <property type="match status" value="1"/>
</dbReference>
<comment type="similarity">
    <text evidence="7">Belongs to the binding-protein-dependent transport system permease family.</text>
</comment>
<dbReference type="PROSITE" id="PS50928">
    <property type="entry name" value="ABC_TM1"/>
    <property type="match status" value="1"/>
</dbReference>
<organism evidence="10 11">
    <name type="scientific">Streptomyces violaceus</name>
    <name type="common">Streptomyces venezuelae</name>
    <dbReference type="NCBI Taxonomy" id="1936"/>
    <lineage>
        <taxon>Bacteria</taxon>
        <taxon>Bacillati</taxon>
        <taxon>Actinomycetota</taxon>
        <taxon>Actinomycetes</taxon>
        <taxon>Kitasatosporales</taxon>
        <taxon>Streptomycetaceae</taxon>
        <taxon>Streptomyces</taxon>
    </lineage>
</organism>
<evidence type="ECO:0000313" key="11">
    <source>
        <dbReference type="Proteomes" id="UP001341259"/>
    </source>
</evidence>
<keyword evidence="6 7" id="KW-0472">Membrane</keyword>
<protein>
    <submittedName>
        <fullName evidence="10">Carbohydrate ABC transporter permease</fullName>
    </submittedName>
</protein>
<evidence type="ECO:0000313" key="10">
    <source>
        <dbReference type="EMBL" id="WUG97973.1"/>
    </source>
</evidence>
<dbReference type="Proteomes" id="UP001341259">
    <property type="component" value="Chromosome"/>
</dbReference>
<feature type="transmembrane region" description="Helical" evidence="7">
    <location>
        <begin position="133"/>
        <end position="155"/>
    </location>
</feature>
<feature type="transmembrane region" description="Helical" evidence="7">
    <location>
        <begin position="103"/>
        <end position="124"/>
    </location>
</feature>
<feature type="transmembrane region" description="Helical" evidence="7">
    <location>
        <begin position="280"/>
        <end position="298"/>
    </location>
</feature>
<dbReference type="InterPro" id="IPR000515">
    <property type="entry name" value="MetI-like"/>
</dbReference>
<feature type="transmembrane region" description="Helical" evidence="7">
    <location>
        <begin position="209"/>
        <end position="231"/>
    </location>
</feature>
<evidence type="ECO:0000256" key="2">
    <source>
        <dbReference type="ARBA" id="ARBA00022448"/>
    </source>
</evidence>
<evidence type="ECO:0000256" key="7">
    <source>
        <dbReference type="RuleBase" id="RU363032"/>
    </source>
</evidence>
<gene>
    <name evidence="10" type="ORF">OHB29_36040</name>
</gene>
<sequence length="313" mass="33864">MTTTLDSPKPSIRRRPGAARGGEPPSVASVWPKIAWVIVIGFFLCFFVVPILWLLLAPTRTDHDIVVGAPLAFGSFSDLAATWDHVMEFQSGAIITWIGNSAWYSFAGMAIAVITCIPAGYALAMTKFRLREALLTATLLVMLMPSATLVLPLYLEMDAFGLDGSAWSVILPFALYPFGTYLAYTYYVATVPDNLLDAARIDGANEWQAFVHIGLPLAKPVTALVAFLNFVHSWNQFFLPYVMLPSSGQYPAQVGLSNLLMTSPLFNSATGVSHILRPEIALAALVTSVPVLVVFLFAQRSLVEGMTAGATKG</sequence>
<feature type="transmembrane region" description="Helical" evidence="7">
    <location>
        <begin position="167"/>
        <end position="189"/>
    </location>
</feature>
<reference evidence="10 11" key="1">
    <citation type="submission" date="2022-10" db="EMBL/GenBank/DDBJ databases">
        <title>The complete genomes of actinobacterial strains from the NBC collection.</title>
        <authorList>
            <person name="Joergensen T.S."/>
            <person name="Alvarez Arevalo M."/>
            <person name="Sterndorff E.B."/>
            <person name="Faurdal D."/>
            <person name="Vuksanovic O."/>
            <person name="Mourched A.-S."/>
            <person name="Charusanti P."/>
            <person name="Shaw S."/>
            <person name="Blin K."/>
            <person name="Weber T."/>
        </authorList>
    </citation>
    <scope>NUCLEOTIDE SEQUENCE [LARGE SCALE GENOMIC DNA]</scope>
    <source>
        <strain evidence="10 11">NBC_00456</strain>
    </source>
</reference>
<comment type="subcellular location">
    <subcellularLocation>
        <location evidence="1 7">Cell membrane</location>
        <topology evidence="1 7">Multi-pass membrane protein</topology>
    </subcellularLocation>
</comment>
<evidence type="ECO:0000256" key="1">
    <source>
        <dbReference type="ARBA" id="ARBA00004651"/>
    </source>
</evidence>
<feature type="region of interest" description="Disordered" evidence="8">
    <location>
        <begin position="1"/>
        <end position="26"/>
    </location>
</feature>
<dbReference type="Pfam" id="PF00528">
    <property type="entry name" value="BPD_transp_1"/>
    <property type="match status" value="1"/>
</dbReference>
<dbReference type="CDD" id="cd06261">
    <property type="entry name" value="TM_PBP2"/>
    <property type="match status" value="1"/>
</dbReference>